<dbReference type="Proteomes" id="UP000648075">
    <property type="component" value="Unassembled WGS sequence"/>
</dbReference>
<gene>
    <name evidence="1" type="ORF">GCM10011614_00970</name>
</gene>
<protein>
    <recommendedName>
        <fullName evidence="3">SnoaL-like domain-containing protein</fullName>
    </recommendedName>
</protein>
<keyword evidence="2" id="KW-1185">Reference proteome</keyword>
<dbReference type="Gene3D" id="3.10.450.50">
    <property type="match status" value="1"/>
</dbReference>
<evidence type="ECO:0000313" key="2">
    <source>
        <dbReference type="Proteomes" id="UP000648075"/>
    </source>
</evidence>
<dbReference type="EMBL" id="BMZA01000001">
    <property type="protein sequence ID" value="GGY90120.1"/>
    <property type="molecule type" value="Genomic_DNA"/>
</dbReference>
<evidence type="ECO:0008006" key="3">
    <source>
        <dbReference type="Google" id="ProtNLM"/>
    </source>
</evidence>
<name>A0A918UC40_9SPHN</name>
<dbReference type="InterPro" id="IPR032710">
    <property type="entry name" value="NTF2-like_dom_sf"/>
</dbReference>
<organism evidence="1 2">
    <name type="scientific">Novosphingobium colocasiae</name>
    <dbReference type="NCBI Taxonomy" id="1256513"/>
    <lineage>
        <taxon>Bacteria</taxon>
        <taxon>Pseudomonadati</taxon>
        <taxon>Pseudomonadota</taxon>
        <taxon>Alphaproteobacteria</taxon>
        <taxon>Sphingomonadales</taxon>
        <taxon>Sphingomonadaceae</taxon>
        <taxon>Novosphingobium</taxon>
    </lineage>
</organism>
<reference evidence="1" key="1">
    <citation type="journal article" date="2014" name="Int. J. Syst. Evol. Microbiol.">
        <title>Complete genome sequence of Corynebacterium casei LMG S-19264T (=DSM 44701T), isolated from a smear-ripened cheese.</title>
        <authorList>
            <consortium name="US DOE Joint Genome Institute (JGI-PGF)"/>
            <person name="Walter F."/>
            <person name="Albersmeier A."/>
            <person name="Kalinowski J."/>
            <person name="Ruckert C."/>
        </authorList>
    </citation>
    <scope>NUCLEOTIDE SEQUENCE</scope>
    <source>
        <strain evidence="1">KCTC 32255</strain>
    </source>
</reference>
<dbReference type="SUPFAM" id="SSF54427">
    <property type="entry name" value="NTF2-like"/>
    <property type="match status" value="1"/>
</dbReference>
<comment type="caution">
    <text evidence="1">The sequence shown here is derived from an EMBL/GenBank/DDBJ whole genome shotgun (WGS) entry which is preliminary data.</text>
</comment>
<proteinExistence type="predicted"/>
<accession>A0A918UC40</accession>
<evidence type="ECO:0000313" key="1">
    <source>
        <dbReference type="EMBL" id="GGY90120.1"/>
    </source>
</evidence>
<dbReference type="AlphaFoldDB" id="A0A918UC40"/>
<sequence>MEGDMTDAERITRAFATAIEKLRFLDAFSLLDDDGKYHVIGTTPASGVYHGPQDVFDRLVPVLGGFKEPPAVKFEEPIIQGDRAVLLGSGTGLGPTGPYNQPYYAFVLKFADGKLMEMIEFMDTQMLVSAVFGEAEPA</sequence>
<reference evidence="1" key="2">
    <citation type="submission" date="2020-09" db="EMBL/GenBank/DDBJ databases">
        <authorList>
            <person name="Sun Q."/>
            <person name="Kim S."/>
        </authorList>
    </citation>
    <scope>NUCLEOTIDE SEQUENCE</scope>
    <source>
        <strain evidence="1">KCTC 32255</strain>
    </source>
</reference>